<evidence type="ECO:0000256" key="2">
    <source>
        <dbReference type="SAM" id="Phobius"/>
    </source>
</evidence>
<evidence type="ECO:0000313" key="4">
    <source>
        <dbReference type="EMBL" id="KAH7130437.1"/>
    </source>
</evidence>
<feature type="chain" id="PRO_5040463732" evidence="3">
    <location>
        <begin position="24"/>
        <end position="347"/>
    </location>
</feature>
<organism evidence="4 5">
    <name type="scientific">Dendryphion nanum</name>
    <dbReference type="NCBI Taxonomy" id="256645"/>
    <lineage>
        <taxon>Eukaryota</taxon>
        <taxon>Fungi</taxon>
        <taxon>Dikarya</taxon>
        <taxon>Ascomycota</taxon>
        <taxon>Pezizomycotina</taxon>
        <taxon>Dothideomycetes</taxon>
        <taxon>Pleosporomycetidae</taxon>
        <taxon>Pleosporales</taxon>
        <taxon>Torulaceae</taxon>
        <taxon>Dendryphion</taxon>
    </lineage>
</organism>
<feature type="region of interest" description="Disordered" evidence="1">
    <location>
        <begin position="188"/>
        <end position="207"/>
    </location>
</feature>
<feature type="compositionally biased region" description="Basic and acidic residues" evidence="1">
    <location>
        <begin position="338"/>
        <end position="347"/>
    </location>
</feature>
<feature type="transmembrane region" description="Helical" evidence="2">
    <location>
        <begin position="248"/>
        <end position="271"/>
    </location>
</feature>
<evidence type="ECO:0000256" key="3">
    <source>
        <dbReference type="SAM" id="SignalP"/>
    </source>
</evidence>
<proteinExistence type="predicted"/>
<reference evidence="4" key="1">
    <citation type="journal article" date="2021" name="Nat. Commun.">
        <title>Genetic determinants of endophytism in the Arabidopsis root mycobiome.</title>
        <authorList>
            <person name="Mesny F."/>
            <person name="Miyauchi S."/>
            <person name="Thiergart T."/>
            <person name="Pickel B."/>
            <person name="Atanasova L."/>
            <person name="Karlsson M."/>
            <person name="Huettel B."/>
            <person name="Barry K.W."/>
            <person name="Haridas S."/>
            <person name="Chen C."/>
            <person name="Bauer D."/>
            <person name="Andreopoulos W."/>
            <person name="Pangilinan J."/>
            <person name="LaButti K."/>
            <person name="Riley R."/>
            <person name="Lipzen A."/>
            <person name="Clum A."/>
            <person name="Drula E."/>
            <person name="Henrissat B."/>
            <person name="Kohler A."/>
            <person name="Grigoriev I.V."/>
            <person name="Martin F.M."/>
            <person name="Hacquard S."/>
        </authorList>
    </citation>
    <scope>NUCLEOTIDE SEQUENCE</scope>
    <source>
        <strain evidence="4">MPI-CAGE-CH-0243</strain>
    </source>
</reference>
<keyword evidence="2" id="KW-1133">Transmembrane helix</keyword>
<feature type="signal peptide" evidence="3">
    <location>
        <begin position="1"/>
        <end position="23"/>
    </location>
</feature>
<keyword evidence="3" id="KW-0732">Signal</keyword>
<feature type="compositionally biased region" description="Low complexity" evidence="1">
    <location>
        <begin position="233"/>
        <end position="243"/>
    </location>
</feature>
<dbReference type="Proteomes" id="UP000700596">
    <property type="component" value="Unassembled WGS sequence"/>
</dbReference>
<keyword evidence="2" id="KW-0812">Transmembrane</keyword>
<protein>
    <submittedName>
        <fullName evidence="4">Uncharacterized protein</fullName>
    </submittedName>
</protein>
<keyword evidence="5" id="KW-1185">Reference proteome</keyword>
<keyword evidence="2" id="KW-0472">Membrane</keyword>
<sequence length="347" mass="36682">MFLLRQLALLLLPLLAITQSSTADNQQCYFGVGELASTEFTPCYTKLSREPTSCCKRGNVCLEHNACYDAGTGITYQSGCTDDTYKHASCPRKCGLDTKKSSWVGVVYCNGADGTPNNTWICNHPDTCKNTTPCPNAPWEPLLQKLPPNAKCSNMNTNLKAIDAPGTLSDLSTIPATIMSSYFAAQPTTKPSAQPATQSASPTAGGTDVTKAVVSTIWQTVISTQPGTKPEGSSNSSSSSSSSNINGMAIGLGVSVPLVLAIISAAAFFFLRRRKRAVNPELTTVVSAKGSPVSPNDSEHGYAFKAELPADSAAQARPAELPHSRMDYAPGNAKGKQKSKEVYELSG</sequence>
<evidence type="ECO:0000256" key="1">
    <source>
        <dbReference type="SAM" id="MobiDB-lite"/>
    </source>
</evidence>
<comment type="caution">
    <text evidence="4">The sequence shown here is derived from an EMBL/GenBank/DDBJ whole genome shotgun (WGS) entry which is preliminary data.</text>
</comment>
<dbReference type="EMBL" id="JAGMWT010000004">
    <property type="protein sequence ID" value="KAH7130437.1"/>
    <property type="molecule type" value="Genomic_DNA"/>
</dbReference>
<gene>
    <name evidence="4" type="ORF">B0J11DRAFT_251944</name>
</gene>
<accession>A0A9P9E4I1</accession>
<name>A0A9P9E4I1_9PLEO</name>
<feature type="region of interest" description="Disordered" evidence="1">
    <location>
        <begin position="222"/>
        <end position="243"/>
    </location>
</feature>
<dbReference type="AlphaFoldDB" id="A0A9P9E4I1"/>
<feature type="region of interest" description="Disordered" evidence="1">
    <location>
        <begin position="313"/>
        <end position="347"/>
    </location>
</feature>
<feature type="compositionally biased region" description="Polar residues" evidence="1">
    <location>
        <begin position="188"/>
        <end position="204"/>
    </location>
</feature>
<evidence type="ECO:0000313" key="5">
    <source>
        <dbReference type="Proteomes" id="UP000700596"/>
    </source>
</evidence>
<dbReference type="OrthoDB" id="4148662at2759"/>